<dbReference type="GO" id="GO:0080043">
    <property type="term" value="F:quercetin 3-O-glucosyltransferase activity"/>
    <property type="evidence" value="ECO:0007669"/>
    <property type="project" value="TreeGrafter"/>
</dbReference>
<evidence type="ECO:0000313" key="6">
    <source>
        <dbReference type="Proteomes" id="UP001370490"/>
    </source>
</evidence>
<protein>
    <submittedName>
        <fullName evidence="5">UDP-glucuronosyl/UDP-glucosyltransferase</fullName>
    </submittedName>
</protein>
<keyword evidence="3" id="KW-0808">Transferase</keyword>
<dbReference type="PANTHER" id="PTHR11926">
    <property type="entry name" value="GLUCOSYL/GLUCURONOSYL TRANSFERASES"/>
    <property type="match status" value="1"/>
</dbReference>
<comment type="similarity">
    <text evidence="1">Belongs to the UDP-glycosyltransferase family.</text>
</comment>
<dbReference type="Proteomes" id="UP001370490">
    <property type="component" value="Unassembled WGS sequence"/>
</dbReference>
<sequence length="875" mass="96459">MMSLCSLISSSVSVEGRDYILFTFVVTEEWLGFISSDPKPSNIRFETLPNVIPSELVRAADFLRFVKATQTELEAPFEQLLNRLDPPPAAIIADAYLGWAVGVGNRRRIPVASLWPMSSTVFTVTDCFDLIQGHGHFPVEFSEKGDEHVDYIPGISSSMQVADLPTIFQSGNQELVRFASQVISQVPKAQCLIFNSIYDLEAGVLNALKAKFPFPVYTVGPVVPYLNLKNNNATQENDPNYWEWLDSQPRSSVLYVSLGSFLSVSSAQLDEIAAGLRVSGIRYLFMDLESSEGREMRSRAKEFQNTCRQAIEKGGSSATDLGAFVNLNKVCEIGDDGGMMTDTRRRSGERKEACEIGSRGKGEQEWSPSARARGQVNQSSSTPSGAPQVMAMDAVDAKPIRRCHVVVIPYPGRGHINPMMNLCKLISSIAAKEILITFVITEEWLSFIGSDPKPSNIRFATIPNVIPSELGRGADFPGFLKATMTKLEVPFERLLDRLESPVTAIVADTNLAWAVAVGNRRNIPVASLWTMSAITLDVLSHFELLVQNGHFPADLSENGGELVDYIPGISSIRLVDLPTFFSGNGRQIYNLVLDAISHVPKAQFILLTSIFELEPDVVSALRTKFPLPVYTTGPVIPYFNLQSNTGGQENDPNYLEWLDSQPRSSVLYVSLGSFLSVSGAQMDEIASGLRASGIRYLWVVRGEIPKFRASSGDMGMVVPWCDQLKVLCHPSVGGFWSHCGWNSTLESVYAGLPMLTFPIFWDQMPNSWLIVDEWKMGWRVKKESGADKSVSKEEIAGLIKRFMDLENGDAIELRSRAREIQKVCKLAIEKGGSSTNNLDAFVRNILECCNLLSVSSPQMDEIAAGLQEGMVVPLV</sequence>
<evidence type="ECO:0000256" key="3">
    <source>
        <dbReference type="ARBA" id="ARBA00022679"/>
    </source>
</evidence>
<organism evidence="5 6">
    <name type="scientific">Dillenia turbinata</name>
    <dbReference type="NCBI Taxonomy" id="194707"/>
    <lineage>
        <taxon>Eukaryota</taxon>
        <taxon>Viridiplantae</taxon>
        <taxon>Streptophyta</taxon>
        <taxon>Embryophyta</taxon>
        <taxon>Tracheophyta</taxon>
        <taxon>Spermatophyta</taxon>
        <taxon>Magnoliopsida</taxon>
        <taxon>eudicotyledons</taxon>
        <taxon>Gunneridae</taxon>
        <taxon>Pentapetalae</taxon>
        <taxon>Dilleniales</taxon>
        <taxon>Dilleniaceae</taxon>
        <taxon>Dillenia</taxon>
    </lineage>
</organism>
<dbReference type="Gene3D" id="3.40.50.2000">
    <property type="entry name" value="Glycogen Phosphorylase B"/>
    <property type="match status" value="4"/>
</dbReference>
<dbReference type="FunFam" id="3.40.50.2000:FF:000138">
    <property type="entry name" value="Glycosyltransferase"/>
    <property type="match status" value="1"/>
</dbReference>
<evidence type="ECO:0000256" key="2">
    <source>
        <dbReference type="ARBA" id="ARBA00022676"/>
    </source>
</evidence>
<gene>
    <name evidence="5" type="ORF">RJ641_032710</name>
</gene>
<feature type="compositionally biased region" description="Basic and acidic residues" evidence="4">
    <location>
        <begin position="342"/>
        <end position="364"/>
    </location>
</feature>
<feature type="region of interest" description="Disordered" evidence="4">
    <location>
        <begin position="342"/>
        <end position="387"/>
    </location>
</feature>
<dbReference type="AlphaFoldDB" id="A0AAN8VK69"/>
<feature type="compositionally biased region" description="Polar residues" evidence="4">
    <location>
        <begin position="375"/>
        <end position="385"/>
    </location>
</feature>
<dbReference type="FunFam" id="3.40.50.2000:FF:000152">
    <property type="entry name" value="Glycosyltransferase"/>
    <property type="match status" value="1"/>
</dbReference>
<reference evidence="5 6" key="1">
    <citation type="submission" date="2023-12" db="EMBL/GenBank/DDBJ databases">
        <title>A high-quality genome assembly for Dillenia turbinata (Dilleniales).</title>
        <authorList>
            <person name="Chanderbali A."/>
        </authorList>
    </citation>
    <scope>NUCLEOTIDE SEQUENCE [LARGE SCALE GENOMIC DNA]</scope>
    <source>
        <strain evidence="5">LSX21</strain>
        <tissue evidence="5">Leaf</tissue>
    </source>
</reference>
<comment type="caution">
    <text evidence="5">The sequence shown here is derived from an EMBL/GenBank/DDBJ whole genome shotgun (WGS) entry which is preliminary data.</text>
</comment>
<dbReference type="InterPro" id="IPR002213">
    <property type="entry name" value="UDP_glucos_trans"/>
</dbReference>
<dbReference type="EMBL" id="JBAMMX010000007">
    <property type="protein sequence ID" value="KAK6935680.1"/>
    <property type="molecule type" value="Genomic_DNA"/>
</dbReference>
<evidence type="ECO:0000256" key="1">
    <source>
        <dbReference type="ARBA" id="ARBA00009995"/>
    </source>
</evidence>
<name>A0AAN8VK69_9MAGN</name>
<dbReference type="GO" id="GO:0080044">
    <property type="term" value="F:quercetin 7-O-glucosyltransferase activity"/>
    <property type="evidence" value="ECO:0007669"/>
    <property type="project" value="TreeGrafter"/>
</dbReference>
<dbReference type="PANTHER" id="PTHR11926:SF774">
    <property type="entry name" value="UDP-GLYCOSYLTRANSFERASE 85A1-RELATED"/>
    <property type="match status" value="1"/>
</dbReference>
<dbReference type="Pfam" id="PF00201">
    <property type="entry name" value="UDPGT"/>
    <property type="match status" value="1"/>
</dbReference>
<dbReference type="CDD" id="cd03784">
    <property type="entry name" value="GT1_Gtf-like"/>
    <property type="match status" value="1"/>
</dbReference>
<evidence type="ECO:0000256" key="4">
    <source>
        <dbReference type="SAM" id="MobiDB-lite"/>
    </source>
</evidence>
<keyword evidence="6" id="KW-1185">Reference proteome</keyword>
<keyword evidence="2" id="KW-0328">Glycosyltransferase</keyword>
<accession>A0AAN8VK69</accession>
<proteinExistence type="inferred from homology"/>
<evidence type="ECO:0000313" key="5">
    <source>
        <dbReference type="EMBL" id="KAK6935680.1"/>
    </source>
</evidence>
<dbReference type="SUPFAM" id="SSF53756">
    <property type="entry name" value="UDP-Glycosyltransferase/glycogen phosphorylase"/>
    <property type="match status" value="2"/>
</dbReference>